<feature type="compositionally biased region" description="Polar residues" evidence="2">
    <location>
        <begin position="8"/>
        <end position="17"/>
    </location>
</feature>
<dbReference type="Gene3D" id="4.10.280.10">
    <property type="entry name" value="Helix-loop-helix DNA-binding domain"/>
    <property type="match status" value="1"/>
</dbReference>
<dbReference type="PROSITE" id="PS50888">
    <property type="entry name" value="BHLH"/>
    <property type="match status" value="1"/>
</dbReference>
<dbReference type="Pfam" id="PF00010">
    <property type="entry name" value="HLH"/>
    <property type="match status" value="1"/>
</dbReference>
<evidence type="ECO:0000313" key="5">
    <source>
        <dbReference type="Proteomes" id="UP000772434"/>
    </source>
</evidence>
<feature type="compositionally biased region" description="Polar residues" evidence="2">
    <location>
        <begin position="30"/>
        <end position="39"/>
    </location>
</feature>
<dbReference type="SUPFAM" id="SSF47459">
    <property type="entry name" value="HLH, helix-loop-helix DNA-binding domain"/>
    <property type="match status" value="1"/>
</dbReference>
<feature type="region of interest" description="Disordered" evidence="2">
    <location>
        <begin position="89"/>
        <end position="135"/>
    </location>
</feature>
<sequence>MSFGSDFVPSTSTSFPSDNLKDNRYLECPTNPSQPSYSLLSGAPYSSSADYDYAAAILSSHLNTHLEDHIIPHPTLAYNADTLSDQPYSGRHNLGFNPSLSSLSTMQTSAPTAKSLNTTNADSGEGKEEEYAQSGSLNSILEHAVRKQQAKSGQKRRDNLRGGYDSLRSALPPTNRKLSQVKLLNSAMKYIRQLKADLEQANKSNAVAAERIRRLEIELRLRDANGSQAWRDAGIVPDSF</sequence>
<name>A0A9P5PY49_9AGAR</name>
<proteinExistence type="predicted"/>
<dbReference type="GO" id="GO:0046983">
    <property type="term" value="F:protein dimerization activity"/>
    <property type="evidence" value="ECO:0007669"/>
    <property type="project" value="InterPro"/>
</dbReference>
<keyword evidence="1" id="KW-0175">Coiled coil</keyword>
<accession>A0A9P5PY49</accession>
<feature type="region of interest" description="Disordered" evidence="2">
    <location>
        <begin position="147"/>
        <end position="172"/>
    </location>
</feature>
<organism evidence="4 5">
    <name type="scientific">Rhodocollybia butyracea</name>
    <dbReference type="NCBI Taxonomy" id="206335"/>
    <lineage>
        <taxon>Eukaryota</taxon>
        <taxon>Fungi</taxon>
        <taxon>Dikarya</taxon>
        <taxon>Basidiomycota</taxon>
        <taxon>Agaricomycotina</taxon>
        <taxon>Agaricomycetes</taxon>
        <taxon>Agaricomycetidae</taxon>
        <taxon>Agaricales</taxon>
        <taxon>Marasmiineae</taxon>
        <taxon>Omphalotaceae</taxon>
        <taxon>Rhodocollybia</taxon>
    </lineage>
</organism>
<comment type="caution">
    <text evidence="4">The sequence shown here is derived from an EMBL/GenBank/DDBJ whole genome shotgun (WGS) entry which is preliminary data.</text>
</comment>
<dbReference type="OrthoDB" id="5976910at2759"/>
<dbReference type="CDD" id="cd00083">
    <property type="entry name" value="bHLH_SF"/>
    <property type="match status" value="1"/>
</dbReference>
<reference evidence="4" key="1">
    <citation type="submission" date="2020-11" db="EMBL/GenBank/DDBJ databases">
        <authorList>
            <consortium name="DOE Joint Genome Institute"/>
            <person name="Ahrendt S."/>
            <person name="Riley R."/>
            <person name="Andreopoulos W."/>
            <person name="Labutti K."/>
            <person name="Pangilinan J."/>
            <person name="Ruiz-Duenas F.J."/>
            <person name="Barrasa J.M."/>
            <person name="Sanchez-Garcia M."/>
            <person name="Camarero S."/>
            <person name="Miyauchi S."/>
            <person name="Serrano A."/>
            <person name="Linde D."/>
            <person name="Babiker R."/>
            <person name="Drula E."/>
            <person name="Ayuso-Fernandez I."/>
            <person name="Pacheco R."/>
            <person name="Padilla G."/>
            <person name="Ferreira P."/>
            <person name="Barriuso J."/>
            <person name="Kellner H."/>
            <person name="Castanera R."/>
            <person name="Alfaro M."/>
            <person name="Ramirez L."/>
            <person name="Pisabarro A.G."/>
            <person name="Kuo A."/>
            <person name="Tritt A."/>
            <person name="Lipzen A."/>
            <person name="He G."/>
            <person name="Yan M."/>
            <person name="Ng V."/>
            <person name="Cullen D."/>
            <person name="Martin F."/>
            <person name="Rosso M.-N."/>
            <person name="Henrissat B."/>
            <person name="Hibbett D."/>
            <person name="Martinez A.T."/>
            <person name="Grigoriev I.V."/>
        </authorList>
    </citation>
    <scope>NUCLEOTIDE SEQUENCE</scope>
    <source>
        <strain evidence="4">AH 40177</strain>
    </source>
</reference>
<evidence type="ECO:0000259" key="3">
    <source>
        <dbReference type="PROSITE" id="PS50888"/>
    </source>
</evidence>
<gene>
    <name evidence="4" type="ORF">BDP27DRAFT_526976</name>
</gene>
<dbReference type="SMART" id="SM00353">
    <property type="entry name" value="HLH"/>
    <property type="match status" value="1"/>
</dbReference>
<feature type="coiled-coil region" evidence="1">
    <location>
        <begin position="184"/>
        <end position="218"/>
    </location>
</feature>
<dbReference type="EMBL" id="JADNRY010000033">
    <property type="protein sequence ID" value="KAF9071383.1"/>
    <property type="molecule type" value="Genomic_DNA"/>
</dbReference>
<evidence type="ECO:0000256" key="1">
    <source>
        <dbReference type="SAM" id="Coils"/>
    </source>
</evidence>
<feature type="region of interest" description="Disordered" evidence="2">
    <location>
        <begin position="1"/>
        <end position="39"/>
    </location>
</feature>
<evidence type="ECO:0000313" key="4">
    <source>
        <dbReference type="EMBL" id="KAF9071383.1"/>
    </source>
</evidence>
<dbReference type="AlphaFoldDB" id="A0A9P5PY49"/>
<keyword evidence="5" id="KW-1185">Reference proteome</keyword>
<dbReference type="Proteomes" id="UP000772434">
    <property type="component" value="Unassembled WGS sequence"/>
</dbReference>
<dbReference type="InterPro" id="IPR011598">
    <property type="entry name" value="bHLH_dom"/>
</dbReference>
<feature type="domain" description="BHLH" evidence="3">
    <location>
        <begin position="144"/>
        <end position="194"/>
    </location>
</feature>
<protein>
    <recommendedName>
        <fullName evidence="3">BHLH domain-containing protein</fullName>
    </recommendedName>
</protein>
<feature type="compositionally biased region" description="Polar residues" evidence="2">
    <location>
        <begin position="96"/>
        <end position="122"/>
    </location>
</feature>
<dbReference type="InterPro" id="IPR036638">
    <property type="entry name" value="HLH_DNA-bd_sf"/>
</dbReference>
<evidence type="ECO:0000256" key="2">
    <source>
        <dbReference type="SAM" id="MobiDB-lite"/>
    </source>
</evidence>